<dbReference type="RefSeq" id="WP_319832519.1">
    <property type="nucleotide sequence ID" value="NZ_CP138858.1"/>
</dbReference>
<dbReference type="SUPFAM" id="SSF56349">
    <property type="entry name" value="DNA breaking-rejoining enzymes"/>
    <property type="match status" value="1"/>
</dbReference>
<evidence type="ECO:0000259" key="6">
    <source>
        <dbReference type="PROSITE" id="PS51900"/>
    </source>
</evidence>
<keyword evidence="3" id="KW-0233">DNA recombination</keyword>
<gene>
    <name evidence="7" type="ORF">SH580_19670</name>
</gene>
<sequence>MARKNFNLDAAMRADAREALSILSDAGFEADAPLTAAARLAVGKAAGVERTSLEAAVGLFLKDCLRRKLRARTVDFYESKLTLFMGDSKGERALDDFTRPELRAWLLAEPGARSTVEGYLRAIRALFRWARRQEPPLCVSDPTEGLSLEMAIEEHQVGILPVESAALVMELTRDSSYGAAAALMLFAGVRPSEINSREKPALLWGAIDFKARTVRIDAAIAKTRRARVLEGLPANLWAWLRLYRGKAEEPVCRVQTRFLSRFVCSRKEWAGEAWPQDVCRHSFATYHISRFGSLDKTSLIMGHEGKPRLLHQKYRGLCSLGDARRFFEIMPDGAA</sequence>
<dbReference type="InterPro" id="IPR013762">
    <property type="entry name" value="Integrase-like_cat_sf"/>
</dbReference>
<organism evidence="7 8">
    <name type="scientific">Coraliomargarita algicola</name>
    <dbReference type="NCBI Taxonomy" id="3092156"/>
    <lineage>
        <taxon>Bacteria</taxon>
        <taxon>Pseudomonadati</taxon>
        <taxon>Verrucomicrobiota</taxon>
        <taxon>Opitutia</taxon>
        <taxon>Puniceicoccales</taxon>
        <taxon>Coraliomargaritaceae</taxon>
        <taxon>Coraliomargarita</taxon>
    </lineage>
</organism>
<evidence type="ECO:0000259" key="5">
    <source>
        <dbReference type="PROSITE" id="PS51898"/>
    </source>
</evidence>
<evidence type="ECO:0000256" key="4">
    <source>
        <dbReference type="PROSITE-ProRule" id="PRU01248"/>
    </source>
</evidence>
<dbReference type="PROSITE" id="PS51898">
    <property type="entry name" value="TYR_RECOMBINASE"/>
    <property type="match status" value="1"/>
</dbReference>
<evidence type="ECO:0000256" key="1">
    <source>
        <dbReference type="ARBA" id="ARBA00022908"/>
    </source>
</evidence>
<proteinExistence type="predicted"/>
<keyword evidence="8" id="KW-1185">Reference proteome</keyword>
<dbReference type="InterPro" id="IPR011010">
    <property type="entry name" value="DNA_brk_join_enz"/>
</dbReference>
<dbReference type="InterPro" id="IPR002104">
    <property type="entry name" value="Integrase_catalytic"/>
</dbReference>
<name>A0ABZ0RHH6_9BACT</name>
<dbReference type="PROSITE" id="PS51900">
    <property type="entry name" value="CB"/>
    <property type="match status" value="1"/>
</dbReference>
<evidence type="ECO:0008006" key="9">
    <source>
        <dbReference type="Google" id="ProtNLM"/>
    </source>
</evidence>
<dbReference type="InterPro" id="IPR010998">
    <property type="entry name" value="Integrase_recombinase_N"/>
</dbReference>
<dbReference type="EMBL" id="CP138858">
    <property type="protein sequence ID" value="WPJ95640.1"/>
    <property type="molecule type" value="Genomic_DNA"/>
</dbReference>
<dbReference type="Gene3D" id="1.10.443.10">
    <property type="entry name" value="Intergrase catalytic core"/>
    <property type="match status" value="1"/>
</dbReference>
<reference evidence="7 8" key="1">
    <citation type="submission" date="2023-11" db="EMBL/GenBank/DDBJ databases">
        <title>Coraliomargarita sp. nov., isolated from marine algae.</title>
        <authorList>
            <person name="Lee J.K."/>
            <person name="Baek J.H."/>
            <person name="Kim J.M."/>
            <person name="Choi D.G."/>
            <person name="Jeon C.O."/>
        </authorList>
    </citation>
    <scope>NUCLEOTIDE SEQUENCE [LARGE SCALE GENOMIC DNA]</scope>
    <source>
        <strain evidence="7 8">J2-16</strain>
    </source>
</reference>
<evidence type="ECO:0000313" key="7">
    <source>
        <dbReference type="EMBL" id="WPJ95640.1"/>
    </source>
</evidence>
<evidence type="ECO:0000256" key="2">
    <source>
        <dbReference type="ARBA" id="ARBA00023125"/>
    </source>
</evidence>
<protein>
    <recommendedName>
        <fullName evidence="9">Integrase</fullName>
    </recommendedName>
</protein>
<dbReference type="InterPro" id="IPR044068">
    <property type="entry name" value="CB"/>
</dbReference>
<evidence type="ECO:0000256" key="3">
    <source>
        <dbReference type="ARBA" id="ARBA00023172"/>
    </source>
</evidence>
<evidence type="ECO:0000313" key="8">
    <source>
        <dbReference type="Proteomes" id="UP001324993"/>
    </source>
</evidence>
<dbReference type="Proteomes" id="UP001324993">
    <property type="component" value="Chromosome"/>
</dbReference>
<dbReference type="Gene3D" id="1.10.150.130">
    <property type="match status" value="1"/>
</dbReference>
<feature type="domain" description="Core-binding (CB)" evidence="6">
    <location>
        <begin position="51"/>
        <end position="131"/>
    </location>
</feature>
<accession>A0ABZ0RHH6</accession>
<keyword evidence="1" id="KW-0229">DNA integration</keyword>
<feature type="domain" description="Tyr recombinase" evidence="5">
    <location>
        <begin position="155"/>
        <end position="331"/>
    </location>
</feature>
<keyword evidence="2 4" id="KW-0238">DNA-binding</keyword>